<gene>
    <name evidence="2" type="ORF">PCOR1329_LOCUS5191</name>
</gene>
<keyword evidence="1" id="KW-1133">Transmembrane helix</keyword>
<keyword evidence="1" id="KW-0472">Membrane</keyword>
<feature type="non-terminal residue" evidence="2">
    <location>
        <position position="82"/>
    </location>
</feature>
<evidence type="ECO:0000256" key="1">
    <source>
        <dbReference type="SAM" id="Phobius"/>
    </source>
</evidence>
<evidence type="ECO:0000313" key="2">
    <source>
        <dbReference type="EMBL" id="CAK0795535.1"/>
    </source>
</evidence>
<dbReference type="Proteomes" id="UP001189429">
    <property type="component" value="Unassembled WGS sequence"/>
</dbReference>
<protein>
    <submittedName>
        <fullName evidence="2">Uncharacterized protein</fullName>
    </submittedName>
</protein>
<evidence type="ECO:0000313" key="3">
    <source>
        <dbReference type="Proteomes" id="UP001189429"/>
    </source>
</evidence>
<keyword evidence="1" id="KW-0812">Transmembrane</keyword>
<accession>A0ABN9PQX6</accession>
<sequence length="82" mass="9167">MRASARSMPAVFRTELSGSLGRSAAAGHPSRQVRGCRTDCPPRSLREVHIMIFMLMLVLLFQAAASLWATREIAECWAKYSR</sequence>
<dbReference type="EMBL" id="CAUYUJ010001360">
    <property type="protein sequence ID" value="CAK0795535.1"/>
    <property type="molecule type" value="Genomic_DNA"/>
</dbReference>
<reference evidence="2" key="1">
    <citation type="submission" date="2023-10" db="EMBL/GenBank/DDBJ databases">
        <authorList>
            <person name="Chen Y."/>
            <person name="Shah S."/>
            <person name="Dougan E. K."/>
            <person name="Thang M."/>
            <person name="Chan C."/>
        </authorList>
    </citation>
    <scope>NUCLEOTIDE SEQUENCE [LARGE SCALE GENOMIC DNA]</scope>
</reference>
<comment type="caution">
    <text evidence="2">The sequence shown here is derived from an EMBL/GenBank/DDBJ whole genome shotgun (WGS) entry which is preliminary data.</text>
</comment>
<organism evidence="2 3">
    <name type="scientific">Prorocentrum cordatum</name>
    <dbReference type="NCBI Taxonomy" id="2364126"/>
    <lineage>
        <taxon>Eukaryota</taxon>
        <taxon>Sar</taxon>
        <taxon>Alveolata</taxon>
        <taxon>Dinophyceae</taxon>
        <taxon>Prorocentrales</taxon>
        <taxon>Prorocentraceae</taxon>
        <taxon>Prorocentrum</taxon>
    </lineage>
</organism>
<feature type="transmembrane region" description="Helical" evidence="1">
    <location>
        <begin position="48"/>
        <end position="69"/>
    </location>
</feature>
<keyword evidence="3" id="KW-1185">Reference proteome</keyword>
<proteinExistence type="predicted"/>
<name>A0ABN9PQX6_9DINO</name>